<evidence type="ECO:0000313" key="3">
    <source>
        <dbReference type="Proteomes" id="UP000424752"/>
    </source>
</evidence>
<evidence type="ECO:0000313" key="1">
    <source>
        <dbReference type="EMBL" id="MTD29027.1"/>
    </source>
</evidence>
<accession>A0A6I6F7B2</accession>
<evidence type="ECO:0000313" key="2">
    <source>
        <dbReference type="EMBL" id="QGU89780.1"/>
    </source>
</evidence>
<dbReference type="Proteomes" id="UP000480164">
    <property type="component" value="Unassembled WGS sequence"/>
</dbReference>
<keyword evidence="4" id="KW-1185">Reference proteome</keyword>
<protein>
    <recommendedName>
        <fullName evidence="5">Tryptophanase leader peptide</fullName>
    </recommendedName>
</protein>
<reference evidence="2 3" key="2">
    <citation type="submission" date="2019-12" db="EMBL/GenBank/DDBJ databases">
        <title>Erwinia sp. nov., isolated from droppings of birds in the Qinghai-Tiebt plateau of China.</title>
        <authorList>
            <person name="Ge Y."/>
        </authorList>
    </citation>
    <scope>NUCLEOTIDE SEQUENCE [LARGE SCALE GENOMIC DNA]</scope>
    <source>
        <strain evidence="2 3">J780</strain>
    </source>
</reference>
<dbReference type="Pfam" id="PF05017">
    <property type="entry name" value="TMP"/>
    <property type="match status" value="1"/>
</dbReference>
<gene>
    <name evidence="1" type="ORF">GK011_19015</name>
    <name evidence="2" type="ORF">GN242_19305</name>
</gene>
<organism evidence="2 3">
    <name type="scientific">Erwinia sorbitola</name>
    <dbReference type="NCBI Taxonomy" id="2681984"/>
    <lineage>
        <taxon>Bacteria</taxon>
        <taxon>Pseudomonadati</taxon>
        <taxon>Pseudomonadota</taxon>
        <taxon>Gammaproteobacteria</taxon>
        <taxon>Enterobacterales</taxon>
        <taxon>Erwiniaceae</taxon>
        <taxon>Erwinia</taxon>
    </lineage>
</organism>
<name>A0A6I6F7B2_9GAMM</name>
<sequence length="23" mass="2736">MIIPVWHSWDNIKSFFSPFVTAL</sequence>
<evidence type="ECO:0008006" key="5">
    <source>
        <dbReference type="Google" id="ProtNLM"/>
    </source>
</evidence>
<dbReference type="KEGG" id="erwi:GN242_19305"/>
<dbReference type="InterPro" id="IPR007713">
    <property type="entry name" value="TMP_rpt"/>
</dbReference>
<dbReference type="EMBL" id="CP046509">
    <property type="protein sequence ID" value="QGU89780.1"/>
    <property type="molecule type" value="Genomic_DNA"/>
</dbReference>
<dbReference type="Proteomes" id="UP000424752">
    <property type="component" value="Chromosome"/>
</dbReference>
<dbReference type="AlphaFoldDB" id="A0A6I6F7B2"/>
<dbReference type="EMBL" id="WLZX01000011">
    <property type="protein sequence ID" value="MTD29027.1"/>
    <property type="molecule type" value="Genomic_DNA"/>
</dbReference>
<accession>A0A6L6GUG0</accession>
<proteinExistence type="predicted"/>
<evidence type="ECO:0000313" key="4">
    <source>
        <dbReference type="Proteomes" id="UP000480164"/>
    </source>
</evidence>
<reference evidence="1 4" key="1">
    <citation type="submission" date="2019-11" db="EMBL/GenBank/DDBJ databases">
        <title>Erwinia sp. nov., isolated from feces of birds in Tibet plateau of China.</title>
        <authorList>
            <person name="Ge Y."/>
        </authorList>
    </citation>
    <scope>NUCLEOTIDE SEQUENCE [LARGE SCALE GENOMIC DNA]</scope>
    <source>
        <strain evidence="1 4">J316</strain>
    </source>
</reference>